<dbReference type="InterPro" id="IPR053146">
    <property type="entry name" value="QDO-like"/>
</dbReference>
<proteinExistence type="predicted"/>
<comment type="caution">
    <text evidence="2">The sequence shown here is derived from an EMBL/GenBank/DDBJ whole genome shotgun (WGS) entry which is preliminary data.</text>
</comment>
<dbReference type="Pfam" id="PF07883">
    <property type="entry name" value="Cupin_2"/>
    <property type="match status" value="1"/>
</dbReference>
<evidence type="ECO:0000259" key="1">
    <source>
        <dbReference type="Pfam" id="PF07883"/>
    </source>
</evidence>
<gene>
    <name evidence="2" type="ORF">ACFQ34_07715</name>
</gene>
<keyword evidence="3" id="KW-1185">Reference proteome</keyword>
<reference evidence="3" key="1">
    <citation type="journal article" date="2019" name="Int. J. Syst. Evol. Microbiol.">
        <title>The Global Catalogue of Microorganisms (GCM) 10K type strain sequencing project: providing services to taxonomists for standard genome sequencing and annotation.</title>
        <authorList>
            <consortium name="The Broad Institute Genomics Platform"/>
            <consortium name="The Broad Institute Genome Sequencing Center for Infectious Disease"/>
            <person name="Wu L."/>
            <person name="Ma J."/>
        </authorList>
    </citation>
    <scope>NUCLEOTIDE SEQUENCE [LARGE SCALE GENOMIC DNA]</scope>
    <source>
        <strain evidence="3">CCUG 49018</strain>
    </source>
</reference>
<dbReference type="CDD" id="cd02215">
    <property type="entry name" value="cupin_QDO_N_C"/>
    <property type="match status" value="1"/>
</dbReference>
<evidence type="ECO:0000313" key="2">
    <source>
        <dbReference type="EMBL" id="MFD1233165.1"/>
    </source>
</evidence>
<protein>
    <submittedName>
        <fullName evidence="2">Quercetin 2,3-dioxygenase</fullName>
    </submittedName>
</protein>
<dbReference type="SUPFAM" id="SSF51182">
    <property type="entry name" value="RmlC-like cupins"/>
    <property type="match status" value="1"/>
</dbReference>
<dbReference type="Gene3D" id="2.60.120.10">
    <property type="entry name" value="Jelly Rolls"/>
    <property type="match status" value="1"/>
</dbReference>
<name>A0ABW3VFN5_9PSEU</name>
<accession>A0ABW3VFN5</accession>
<dbReference type="InterPro" id="IPR011051">
    <property type="entry name" value="RmlC_Cupin_sf"/>
</dbReference>
<dbReference type="EMBL" id="JBHTMB010000052">
    <property type="protein sequence ID" value="MFD1233165.1"/>
    <property type="molecule type" value="Genomic_DNA"/>
</dbReference>
<sequence length="168" mass="17898">MSSPTTTRPYHLAEGEGPALWHLGALLTFKATSANTGGRLWVQEAYGARGYAPPVHKHTHEDEAFYVLDGELTLYVGDDVIVARPGDFAWAPRDVPHTFCVESETAKFLAFSTDGGMDRFFFATGEPAGALTLPPPPQGPPDVEALVAAMAEYGVEMVGPPPSPRTGG</sequence>
<dbReference type="RefSeq" id="WP_346092759.1">
    <property type="nucleotide sequence ID" value="NZ_BAABKS010000060.1"/>
</dbReference>
<dbReference type="Proteomes" id="UP001597182">
    <property type="component" value="Unassembled WGS sequence"/>
</dbReference>
<evidence type="ECO:0000313" key="3">
    <source>
        <dbReference type="Proteomes" id="UP001597182"/>
    </source>
</evidence>
<dbReference type="InterPro" id="IPR014710">
    <property type="entry name" value="RmlC-like_jellyroll"/>
</dbReference>
<dbReference type="InterPro" id="IPR013096">
    <property type="entry name" value="Cupin_2"/>
</dbReference>
<dbReference type="PANTHER" id="PTHR36440">
    <property type="entry name" value="PUTATIVE (AFU_ORTHOLOGUE AFUA_8G07350)-RELATED"/>
    <property type="match status" value="1"/>
</dbReference>
<feature type="domain" description="Cupin type-2" evidence="1">
    <location>
        <begin position="52"/>
        <end position="110"/>
    </location>
</feature>
<organism evidence="2 3">
    <name type="scientific">Pseudonocardia benzenivorans</name>
    <dbReference type="NCBI Taxonomy" id="228005"/>
    <lineage>
        <taxon>Bacteria</taxon>
        <taxon>Bacillati</taxon>
        <taxon>Actinomycetota</taxon>
        <taxon>Actinomycetes</taxon>
        <taxon>Pseudonocardiales</taxon>
        <taxon>Pseudonocardiaceae</taxon>
        <taxon>Pseudonocardia</taxon>
    </lineage>
</organism>
<dbReference type="PANTHER" id="PTHR36440:SF1">
    <property type="entry name" value="PUTATIVE (AFU_ORTHOLOGUE AFUA_8G07350)-RELATED"/>
    <property type="match status" value="1"/>
</dbReference>